<gene>
    <name evidence="3" type="ORF">EDD29_7746</name>
</gene>
<dbReference type="InterPro" id="IPR051912">
    <property type="entry name" value="Alkylbase_DNA_Glycosylase/TA"/>
</dbReference>
<dbReference type="Proteomes" id="UP000272400">
    <property type="component" value="Unassembled WGS sequence"/>
</dbReference>
<dbReference type="AlphaFoldDB" id="A0A3N1D914"/>
<evidence type="ECO:0000256" key="2">
    <source>
        <dbReference type="ARBA" id="ARBA00023204"/>
    </source>
</evidence>
<keyword evidence="2" id="KW-0234">DNA repair</keyword>
<dbReference type="GO" id="GO:0005737">
    <property type="term" value="C:cytoplasm"/>
    <property type="evidence" value="ECO:0007669"/>
    <property type="project" value="TreeGrafter"/>
</dbReference>
<dbReference type="GO" id="GO:0006285">
    <property type="term" value="P:base-excision repair, AP site formation"/>
    <property type="evidence" value="ECO:0007669"/>
    <property type="project" value="TreeGrafter"/>
</dbReference>
<keyword evidence="1" id="KW-0227">DNA damage</keyword>
<evidence type="ECO:0000313" key="4">
    <source>
        <dbReference type="Proteomes" id="UP000272400"/>
    </source>
</evidence>
<reference evidence="3 4" key="1">
    <citation type="submission" date="2018-11" db="EMBL/GenBank/DDBJ databases">
        <title>Sequencing the genomes of 1000 actinobacteria strains.</title>
        <authorList>
            <person name="Klenk H.-P."/>
        </authorList>
    </citation>
    <scope>NUCLEOTIDE SEQUENCE [LARGE SCALE GENOMIC DNA]</scope>
    <source>
        <strain evidence="3 4">DSM 44254</strain>
    </source>
</reference>
<sequence>MPLRVWEAPWPVRPRRTLAVFRRGPHDPAYRVTPDGTVWRASHTPEGPGTLAVAASGGHVEAEAWGPGADWLLESLPALLGAEDDPDALVPIDDVVRDAARRFPFRIAKSGLVFEALVPAVLEQKVPGAEAWRAWGYLLRRFGEPAPGAPQLRVPPPPEVWARIPSWEWHRAGAEAVRARTIIGASRARLDADPSRLPKLPGVGPWTTAEVRQRALGDPDAVSVGDYNLPGIVGWAFLRRKVDDAGMLELLEPYRGQRYRVSVLLQLAGYAPPRRGHRLSVRDYRRF</sequence>
<dbReference type="GO" id="GO:0032131">
    <property type="term" value="F:alkylated DNA binding"/>
    <property type="evidence" value="ECO:0007669"/>
    <property type="project" value="TreeGrafter"/>
</dbReference>
<dbReference type="GO" id="GO:0032993">
    <property type="term" value="C:protein-DNA complex"/>
    <property type="evidence" value="ECO:0007669"/>
    <property type="project" value="TreeGrafter"/>
</dbReference>
<dbReference type="EMBL" id="RJKE01000001">
    <property type="protein sequence ID" value="ROO90033.1"/>
    <property type="molecule type" value="Genomic_DNA"/>
</dbReference>
<evidence type="ECO:0000313" key="3">
    <source>
        <dbReference type="EMBL" id="ROO90033.1"/>
    </source>
</evidence>
<dbReference type="OrthoDB" id="5501430at2"/>
<dbReference type="GO" id="GO:0043916">
    <property type="term" value="F:DNA-7-methylguanine glycosylase activity"/>
    <property type="evidence" value="ECO:0007669"/>
    <property type="project" value="TreeGrafter"/>
</dbReference>
<dbReference type="PANTHER" id="PTHR43003">
    <property type="entry name" value="DNA-3-METHYLADENINE GLYCOSYLASE"/>
    <property type="match status" value="1"/>
</dbReference>
<comment type="caution">
    <text evidence="3">The sequence shown here is derived from an EMBL/GenBank/DDBJ whole genome shotgun (WGS) entry which is preliminary data.</text>
</comment>
<evidence type="ECO:0000256" key="1">
    <source>
        <dbReference type="ARBA" id="ARBA00022763"/>
    </source>
</evidence>
<name>A0A3N1D914_9ACTN</name>
<dbReference type="RefSeq" id="WP_123669042.1">
    <property type="nucleotide sequence ID" value="NZ_RJKE01000001.1"/>
</dbReference>
<dbReference type="PANTHER" id="PTHR43003:SF6">
    <property type="entry name" value="DNA GLYCOSYLASE"/>
    <property type="match status" value="1"/>
</dbReference>
<dbReference type="GO" id="GO:0008725">
    <property type="term" value="F:DNA-3-methyladenine glycosylase activity"/>
    <property type="evidence" value="ECO:0007669"/>
    <property type="project" value="TreeGrafter"/>
</dbReference>
<protein>
    <submittedName>
        <fullName evidence="3">3-methyladenine DNA glycosylase/8-oxoguanine DNA glycosylase</fullName>
    </submittedName>
</protein>
<dbReference type="GO" id="GO:0006307">
    <property type="term" value="P:DNA alkylation repair"/>
    <property type="evidence" value="ECO:0007669"/>
    <property type="project" value="TreeGrafter"/>
</dbReference>
<dbReference type="SUPFAM" id="SSF48150">
    <property type="entry name" value="DNA-glycosylase"/>
    <property type="match status" value="1"/>
</dbReference>
<accession>A0A3N1D914</accession>
<keyword evidence="4" id="KW-1185">Reference proteome</keyword>
<organism evidence="3 4">
    <name type="scientific">Actinocorallia herbida</name>
    <dbReference type="NCBI Taxonomy" id="58109"/>
    <lineage>
        <taxon>Bacteria</taxon>
        <taxon>Bacillati</taxon>
        <taxon>Actinomycetota</taxon>
        <taxon>Actinomycetes</taxon>
        <taxon>Streptosporangiales</taxon>
        <taxon>Thermomonosporaceae</taxon>
        <taxon>Actinocorallia</taxon>
    </lineage>
</organism>
<dbReference type="InterPro" id="IPR011257">
    <property type="entry name" value="DNA_glycosylase"/>
</dbReference>
<dbReference type="Gene3D" id="1.10.340.30">
    <property type="entry name" value="Hypothetical protein, domain 2"/>
    <property type="match status" value="1"/>
</dbReference>
<proteinExistence type="predicted"/>